<protein>
    <submittedName>
        <fullName evidence="9">NRX4 protein</fullName>
    </submittedName>
</protein>
<sequence>MDCTWEVTAPPGHLILLAFHSMVLEEHKGCQYDFVTVFDGKREEGVELGRVQSQARDPPVTVSYVECSGDESSLDECEVKWGRKCSTTERAAVHCQGVTVVGHDSESRTRVSPFEEAGCYSRQITYRQASLLQLRSLIQASESCTQLVKLECRHTRFLGEEWGWWVSWDGRRMNSWGSTSTDSKKCACGERGDCDLGLLTCNCDANDEVWRSDEGYLSDKASLPMRDVRLGDTRDMPMEMAFHTIGKLRCTGQSKVIKQM</sequence>
<dbReference type="PANTHER" id="PTHR24254">
    <property type="entry name" value="PROTHROMBIN"/>
    <property type="match status" value="1"/>
</dbReference>
<keyword evidence="2" id="KW-0732">Signal</keyword>
<dbReference type="PROSITE" id="PS01180">
    <property type="entry name" value="CUB"/>
    <property type="match status" value="1"/>
</dbReference>
<evidence type="ECO:0000259" key="8">
    <source>
        <dbReference type="PROSITE" id="PS50287"/>
    </source>
</evidence>
<evidence type="ECO:0000256" key="2">
    <source>
        <dbReference type="ARBA" id="ARBA00022729"/>
    </source>
</evidence>
<comment type="caution">
    <text evidence="6">Lacks conserved residue(s) required for the propagation of feature annotation.</text>
</comment>
<evidence type="ECO:0000256" key="6">
    <source>
        <dbReference type="PROSITE-ProRule" id="PRU00196"/>
    </source>
</evidence>
<evidence type="ECO:0000256" key="5">
    <source>
        <dbReference type="ARBA" id="ARBA00023180"/>
    </source>
</evidence>
<feature type="non-terminal residue" evidence="9">
    <location>
        <position position="1"/>
    </location>
</feature>
<keyword evidence="5" id="KW-0325">Glycoprotein</keyword>
<dbReference type="InterPro" id="IPR051659">
    <property type="entry name" value="Serine_Protease_S1-Domain"/>
</dbReference>
<dbReference type="InterPro" id="IPR036772">
    <property type="entry name" value="SRCR-like_dom_sf"/>
</dbReference>
<keyword evidence="3" id="KW-0677">Repeat</keyword>
<dbReference type="AlphaFoldDB" id="A0A8J7NT50"/>
<dbReference type="GO" id="GO:0016020">
    <property type="term" value="C:membrane"/>
    <property type="evidence" value="ECO:0007669"/>
    <property type="project" value="InterPro"/>
</dbReference>
<organism evidence="9 10">
    <name type="scientific">Atractosteus spatula</name>
    <name type="common">Alligator gar</name>
    <name type="synonym">Lepisosteus spatula</name>
    <dbReference type="NCBI Taxonomy" id="7917"/>
    <lineage>
        <taxon>Eukaryota</taxon>
        <taxon>Metazoa</taxon>
        <taxon>Chordata</taxon>
        <taxon>Craniata</taxon>
        <taxon>Vertebrata</taxon>
        <taxon>Euteleostomi</taxon>
        <taxon>Actinopterygii</taxon>
        <taxon>Neopterygii</taxon>
        <taxon>Holostei</taxon>
        <taxon>Semionotiformes</taxon>
        <taxon>Lepisosteidae</taxon>
        <taxon>Atractosteus</taxon>
    </lineage>
</organism>
<evidence type="ECO:0000313" key="9">
    <source>
        <dbReference type="EMBL" id="MBN3318411.1"/>
    </source>
</evidence>
<feature type="disulfide bond" evidence="6">
    <location>
        <begin position="67"/>
        <end position="77"/>
    </location>
</feature>
<evidence type="ECO:0000256" key="3">
    <source>
        <dbReference type="ARBA" id="ARBA00022737"/>
    </source>
</evidence>
<dbReference type="CDD" id="cd00041">
    <property type="entry name" value="CUB"/>
    <property type="match status" value="1"/>
</dbReference>
<name>A0A8J7NT50_ATRSP</name>
<feature type="non-terminal residue" evidence="9">
    <location>
        <position position="260"/>
    </location>
</feature>
<feature type="domain" description="CUB" evidence="7">
    <location>
        <begin position="1"/>
        <end position="51"/>
    </location>
</feature>
<keyword evidence="10" id="KW-1185">Reference proteome</keyword>
<feature type="domain" description="SRCR" evidence="8">
    <location>
        <begin position="59"/>
        <end position="96"/>
    </location>
</feature>
<comment type="caution">
    <text evidence="9">The sequence shown here is derived from an EMBL/GenBank/DDBJ whole genome shotgun (WGS) entry which is preliminary data.</text>
</comment>
<dbReference type="Proteomes" id="UP000736164">
    <property type="component" value="Unassembled WGS sequence"/>
</dbReference>
<dbReference type="InterPro" id="IPR035914">
    <property type="entry name" value="Sperma_CUB_dom_sf"/>
</dbReference>
<accession>A0A8J7NT50</accession>
<comment type="similarity">
    <text evidence="1">Belongs to the DMBT1 family.</text>
</comment>
<keyword evidence="4 6" id="KW-1015">Disulfide bond</keyword>
<dbReference type="SUPFAM" id="SSF49854">
    <property type="entry name" value="Spermadhesin, CUB domain"/>
    <property type="match status" value="1"/>
</dbReference>
<evidence type="ECO:0000313" key="10">
    <source>
        <dbReference type="Proteomes" id="UP000736164"/>
    </source>
</evidence>
<evidence type="ECO:0000259" key="7">
    <source>
        <dbReference type="PROSITE" id="PS01180"/>
    </source>
</evidence>
<dbReference type="EMBL" id="JAAWVO010039728">
    <property type="protein sequence ID" value="MBN3318411.1"/>
    <property type="molecule type" value="Genomic_DNA"/>
</dbReference>
<dbReference type="InterPro" id="IPR000859">
    <property type="entry name" value="CUB_dom"/>
</dbReference>
<dbReference type="Gene3D" id="2.60.120.1000">
    <property type="match status" value="1"/>
</dbReference>
<evidence type="ECO:0000256" key="4">
    <source>
        <dbReference type="ARBA" id="ARBA00023157"/>
    </source>
</evidence>
<gene>
    <name evidence="9" type="primary">Nrxiv_0</name>
    <name evidence="9" type="ORF">GTO95_0012112</name>
</gene>
<dbReference type="InterPro" id="IPR001190">
    <property type="entry name" value="SRCR"/>
</dbReference>
<proteinExistence type="inferred from homology"/>
<dbReference type="SUPFAM" id="SSF56487">
    <property type="entry name" value="SRCR-like"/>
    <property type="match status" value="1"/>
</dbReference>
<evidence type="ECO:0000256" key="1">
    <source>
        <dbReference type="ARBA" id="ARBA00009931"/>
    </source>
</evidence>
<dbReference type="Gene3D" id="2.60.120.290">
    <property type="entry name" value="Spermadhesin, CUB domain"/>
    <property type="match status" value="1"/>
</dbReference>
<dbReference type="Pfam" id="PF00431">
    <property type="entry name" value="CUB"/>
    <property type="match status" value="1"/>
</dbReference>
<reference evidence="9" key="1">
    <citation type="journal article" date="2021" name="Cell">
        <title>Tracing the genetic footprints of vertebrate landing in non-teleost ray-finned fishes.</title>
        <authorList>
            <person name="Bi X."/>
            <person name="Wang K."/>
            <person name="Yang L."/>
            <person name="Pan H."/>
            <person name="Jiang H."/>
            <person name="Wei Q."/>
            <person name="Fang M."/>
            <person name="Yu H."/>
            <person name="Zhu C."/>
            <person name="Cai Y."/>
            <person name="He Y."/>
            <person name="Gan X."/>
            <person name="Zeng H."/>
            <person name="Yu D."/>
            <person name="Zhu Y."/>
            <person name="Jiang H."/>
            <person name="Qiu Q."/>
            <person name="Yang H."/>
            <person name="Zhang Y.E."/>
            <person name="Wang W."/>
            <person name="Zhu M."/>
            <person name="He S."/>
            <person name="Zhang G."/>
        </authorList>
    </citation>
    <scope>NUCLEOTIDE SEQUENCE</scope>
    <source>
        <strain evidence="9">Allg_001</strain>
    </source>
</reference>
<dbReference type="PROSITE" id="PS50287">
    <property type="entry name" value="SRCR_2"/>
    <property type="match status" value="1"/>
</dbReference>